<evidence type="ECO:0000313" key="1">
    <source>
        <dbReference type="EMBL" id="KAJ1678548.1"/>
    </source>
</evidence>
<reference evidence="1" key="1">
    <citation type="submission" date="2022-06" db="EMBL/GenBank/DDBJ databases">
        <title>Phylogenomic reconstructions and comparative analyses of Kickxellomycotina fungi.</title>
        <authorList>
            <person name="Reynolds N.K."/>
            <person name="Stajich J.E."/>
            <person name="Barry K."/>
            <person name="Grigoriev I.V."/>
            <person name="Crous P."/>
            <person name="Smith M.E."/>
        </authorList>
    </citation>
    <scope>NUCLEOTIDE SEQUENCE</scope>
    <source>
        <strain evidence="1">RSA 2271</strain>
    </source>
</reference>
<dbReference type="Proteomes" id="UP001145114">
    <property type="component" value="Unassembled WGS sequence"/>
</dbReference>
<protein>
    <submittedName>
        <fullName evidence="1">Uncharacterized protein</fullName>
    </submittedName>
</protein>
<keyword evidence="2" id="KW-1185">Reference proteome</keyword>
<accession>A0ACC1HTX2</accession>
<name>A0ACC1HTX2_9FUNG</name>
<proteinExistence type="predicted"/>
<dbReference type="EMBL" id="JAMZIH010001064">
    <property type="protein sequence ID" value="KAJ1678548.1"/>
    <property type="molecule type" value="Genomic_DNA"/>
</dbReference>
<comment type="caution">
    <text evidence="1">The sequence shown here is derived from an EMBL/GenBank/DDBJ whole genome shotgun (WGS) entry which is preliminary data.</text>
</comment>
<sequence>MASHNGQQSDTTHLNDMTRLIRAFDITEVLNEDPRGKSICLLGRIQPTGHTDPEIIPGVNAAILTLERLAFSRQAFDPRCGDSNPAAPRPFATAHLVSCEHNDIYSWAQGTIAASDVGTAGGMED</sequence>
<gene>
    <name evidence="1" type="ORF">EV182_003831</name>
</gene>
<evidence type="ECO:0000313" key="2">
    <source>
        <dbReference type="Proteomes" id="UP001145114"/>
    </source>
</evidence>
<organism evidence="1 2">
    <name type="scientific">Spiromyces aspiralis</name>
    <dbReference type="NCBI Taxonomy" id="68401"/>
    <lineage>
        <taxon>Eukaryota</taxon>
        <taxon>Fungi</taxon>
        <taxon>Fungi incertae sedis</taxon>
        <taxon>Zoopagomycota</taxon>
        <taxon>Kickxellomycotina</taxon>
        <taxon>Kickxellomycetes</taxon>
        <taxon>Kickxellales</taxon>
        <taxon>Kickxellaceae</taxon>
        <taxon>Spiromyces</taxon>
    </lineage>
</organism>
<feature type="non-terminal residue" evidence="1">
    <location>
        <position position="125"/>
    </location>
</feature>